<dbReference type="Gene3D" id="3.40.50.1110">
    <property type="entry name" value="SGNH hydrolase"/>
    <property type="match status" value="1"/>
</dbReference>
<keyword evidence="1" id="KW-0812">Transmembrane</keyword>
<dbReference type="Proteomes" id="UP000216411">
    <property type="component" value="Unassembled WGS sequence"/>
</dbReference>
<comment type="caution">
    <text evidence="2">The sequence shown here is derived from an EMBL/GenBank/DDBJ whole genome shotgun (WGS) entry which is preliminary data.</text>
</comment>
<dbReference type="RefSeq" id="WP_094375852.1">
    <property type="nucleotide sequence ID" value="NZ_NOKA02000011.1"/>
</dbReference>
<dbReference type="InterPro" id="IPR036514">
    <property type="entry name" value="SGNH_hydro_sf"/>
</dbReference>
<evidence type="ECO:0000313" key="3">
    <source>
        <dbReference type="Proteomes" id="UP000216411"/>
    </source>
</evidence>
<evidence type="ECO:0000256" key="1">
    <source>
        <dbReference type="SAM" id="Phobius"/>
    </source>
</evidence>
<sequence>MKKRIMKVVVFFVVLEIIITIVNLLFWDNVHSYTRLMIKEMYQYEGNIDVVFLGASHVYRSYDTEIADGILQKNTFNAGSSSQDFCSSYYLLKEISQYHNVDTVYFDVGFIMGRQEETSKIAVNILSAYMKNGFNKISMMWNELGLEAVVDFFLPVRYGFKVNFISLYKEKLSYDYKSGGYSYVTYDNEEYKGNGFVYSYLEADENTAFSGYIIDEEKPLSDMSLKYLMKMIEYCDKNGIKLVLVESPMPDATLEKTKGYQTYLNYIEQIAKENQIEFLNFNLAKNKLLTMGMKDYKDNNHLNGIGAKKYTEAFCNLIIGLKCGTINKEDMFFSYYADKLKNNFDDTYNRVKN</sequence>
<dbReference type="SUPFAM" id="SSF52266">
    <property type="entry name" value="SGNH hydrolase"/>
    <property type="match status" value="1"/>
</dbReference>
<protein>
    <recommendedName>
        <fullName evidence="4">SGNH/GDSL hydrolase family protein</fullName>
    </recommendedName>
</protein>
<keyword evidence="1" id="KW-0472">Membrane</keyword>
<gene>
    <name evidence="2" type="ORF">CG710_008280</name>
</gene>
<keyword evidence="3" id="KW-1185">Reference proteome</keyword>
<keyword evidence="1" id="KW-1133">Transmembrane helix</keyword>
<feature type="transmembrane region" description="Helical" evidence="1">
    <location>
        <begin position="7"/>
        <end position="27"/>
    </location>
</feature>
<organism evidence="2 3">
    <name type="scientific">Lachnotalea glycerini</name>
    <dbReference type="NCBI Taxonomy" id="1763509"/>
    <lineage>
        <taxon>Bacteria</taxon>
        <taxon>Bacillati</taxon>
        <taxon>Bacillota</taxon>
        <taxon>Clostridia</taxon>
        <taxon>Lachnospirales</taxon>
        <taxon>Lachnospiraceae</taxon>
        <taxon>Lachnotalea</taxon>
    </lineage>
</organism>
<evidence type="ECO:0008006" key="4">
    <source>
        <dbReference type="Google" id="ProtNLM"/>
    </source>
</evidence>
<evidence type="ECO:0000313" key="2">
    <source>
        <dbReference type="EMBL" id="RDY31707.1"/>
    </source>
</evidence>
<dbReference type="EMBL" id="NOKA02000011">
    <property type="protein sequence ID" value="RDY31707.1"/>
    <property type="molecule type" value="Genomic_DNA"/>
</dbReference>
<accession>A0A371JG92</accession>
<dbReference type="AlphaFoldDB" id="A0A371JG92"/>
<proteinExistence type="predicted"/>
<dbReference type="OrthoDB" id="9796702at2"/>
<name>A0A371JG92_9FIRM</name>
<reference evidence="2 3" key="1">
    <citation type="journal article" date="2017" name="Genome Announc.">
        <title>Draft Genome Sequence of a Sporulating and Motile Strain of Lachnotalea glycerini Isolated from Water in Quebec City, Canada.</title>
        <authorList>
            <person name="Maheux A.F."/>
            <person name="Boudreau D.K."/>
            <person name="Berube E."/>
            <person name="Boissinot M."/>
            <person name="Raymond F."/>
            <person name="Brodeur S."/>
            <person name="Corbeil J."/>
            <person name="Isabel S."/>
            <person name="Omar R.F."/>
            <person name="Bergeron M.G."/>
        </authorList>
    </citation>
    <scope>NUCLEOTIDE SEQUENCE [LARGE SCALE GENOMIC DNA]</scope>
    <source>
        <strain evidence="2 3">CCRI-19302</strain>
    </source>
</reference>